<dbReference type="Pfam" id="PF07690">
    <property type="entry name" value="MFS_1"/>
    <property type="match status" value="1"/>
</dbReference>
<keyword evidence="5 8" id="KW-1133">Transmembrane helix</keyword>
<dbReference type="GO" id="GO:0022857">
    <property type="term" value="F:transmembrane transporter activity"/>
    <property type="evidence" value="ECO:0007669"/>
    <property type="project" value="InterPro"/>
</dbReference>
<evidence type="ECO:0000313" key="11">
    <source>
        <dbReference type="Proteomes" id="UP000319103"/>
    </source>
</evidence>
<reference evidence="10 11" key="1">
    <citation type="submission" date="2019-06" db="EMBL/GenBank/DDBJ databases">
        <title>Description of Kitasatospora acidophila sp. nov. isolated from pine grove soil, and reclassification of Streptomyces novaecaesareae to Kitasatospora novaeceasareae comb. nov.</title>
        <authorList>
            <person name="Kim M.J."/>
        </authorList>
    </citation>
    <scope>NUCLEOTIDE SEQUENCE [LARGE SCALE GENOMIC DNA]</scope>
    <source>
        <strain evidence="10 11">MMS16-CNU292</strain>
    </source>
</reference>
<keyword evidence="11" id="KW-1185">Reference proteome</keyword>
<dbReference type="AlphaFoldDB" id="A0A540W3U8"/>
<keyword evidence="3" id="KW-1003">Cell membrane</keyword>
<evidence type="ECO:0000256" key="3">
    <source>
        <dbReference type="ARBA" id="ARBA00022475"/>
    </source>
</evidence>
<keyword evidence="2" id="KW-0813">Transport</keyword>
<comment type="caution">
    <text evidence="10">The sequence shown here is derived from an EMBL/GenBank/DDBJ whole genome shotgun (WGS) entry which is preliminary data.</text>
</comment>
<feature type="region of interest" description="Disordered" evidence="7">
    <location>
        <begin position="1"/>
        <end position="33"/>
    </location>
</feature>
<evidence type="ECO:0000256" key="2">
    <source>
        <dbReference type="ARBA" id="ARBA00022448"/>
    </source>
</evidence>
<feature type="transmembrane region" description="Helical" evidence="8">
    <location>
        <begin position="210"/>
        <end position="231"/>
    </location>
</feature>
<evidence type="ECO:0000256" key="7">
    <source>
        <dbReference type="SAM" id="MobiDB-lite"/>
    </source>
</evidence>
<organism evidence="10 11">
    <name type="scientific">Kitasatospora acidiphila</name>
    <dbReference type="NCBI Taxonomy" id="2567942"/>
    <lineage>
        <taxon>Bacteria</taxon>
        <taxon>Bacillati</taxon>
        <taxon>Actinomycetota</taxon>
        <taxon>Actinomycetes</taxon>
        <taxon>Kitasatosporales</taxon>
        <taxon>Streptomycetaceae</taxon>
        <taxon>Kitasatospora</taxon>
    </lineage>
</organism>
<sequence length="435" mass="43972">MTSTLTPRPTSTISTASTVSTPGTASTSSAVSTASTVSTPSAPAVHALRARFAGFGGPFWVVISGTAVNRIGNMVLPFLVFYLGSRHIATDRIPFVLGALGAGGLCGPVLGGLLTDRFGSRVAMVSGMLATAASQGLLFVAPDLATLVLATLALGAGGTLHMPGAGAVVAGAAQGERRRVAFGLFHWSINVGTAVAGAIGGFLAEHGYGLLFALDAATCLAYALLVATRLPRGTKRSGQQARGGYGVVLRDRLLLALLAPVVMGEAIYGLTEFSLPLAIRDHGLPPTVFGLAAVVNAALVVALQPIASVWLTRFDRGRLWAVACALIALGVALTGVASNAWEFALTVVVWSLGEVAGSGLYASMVADLAPEDAVGRYQGAAGWGRGLARFGSLLLGSAAYAVLGAAVLWWTALAVGLAGAGLALLVGAKVRARTS</sequence>
<feature type="compositionally biased region" description="Low complexity" evidence="7">
    <location>
        <begin position="10"/>
        <end position="33"/>
    </location>
</feature>
<feature type="transmembrane region" description="Helical" evidence="8">
    <location>
        <begin position="95"/>
        <end position="115"/>
    </location>
</feature>
<accession>A0A540W3U8</accession>
<dbReference type="Gene3D" id="1.20.1250.20">
    <property type="entry name" value="MFS general substrate transporter like domains"/>
    <property type="match status" value="1"/>
</dbReference>
<dbReference type="RefSeq" id="WP_141633704.1">
    <property type="nucleotide sequence ID" value="NZ_VIGB01000003.1"/>
</dbReference>
<dbReference type="Proteomes" id="UP000319103">
    <property type="component" value="Unassembled WGS sequence"/>
</dbReference>
<feature type="transmembrane region" description="Helical" evidence="8">
    <location>
        <begin position="409"/>
        <end position="428"/>
    </location>
</feature>
<dbReference type="PANTHER" id="PTHR23517:SF2">
    <property type="entry name" value="MULTIDRUG RESISTANCE PROTEIN MDTH"/>
    <property type="match status" value="1"/>
</dbReference>
<evidence type="ECO:0000256" key="4">
    <source>
        <dbReference type="ARBA" id="ARBA00022692"/>
    </source>
</evidence>
<feature type="domain" description="Major facilitator superfamily (MFS) profile" evidence="9">
    <location>
        <begin position="50"/>
        <end position="431"/>
    </location>
</feature>
<dbReference type="SUPFAM" id="SSF103473">
    <property type="entry name" value="MFS general substrate transporter"/>
    <property type="match status" value="1"/>
</dbReference>
<name>A0A540W3U8_9ACTN</name>
<evidence type="ECO:0000256" key="1">
    <source>
        <dbReference type="ARBA" id="ARBA00004651"/>
    </source>
</evidence>
<keyword evidence="4 8" id="KW-0812">Transmembrane</keyword>
<feature type="transmembrane region" description="Helical" evidence="8">
    <location>
        <begin position="59"/>
        <end position="83"/>
    </location>
</feature>
<protein>
    <submittedName>
        <fullName evidence="10">MFS transporter</fullName>
    </submittedName>
</protein>
<dbReference type="GO" id="GO:0005886">
    <property type="term" value="C:plasma membrane"/>
    <property type="evidence" value="ECO:0007669"/>
    <property type="project" value="UniProtKB-SubCell"/>
</dbReference>
<evidence type="ECO:0000256" key="6">
    <source>
        <dbReference type="ARBA" id="ARBA00023136"/>
    </source>
</evidence>
<evidence type="ECO:0000313" key="10">
    <source>
        <dbReference type="EMBL" id="TQF03024.1"/>
    </source>
</evidence>
<feature type="transmembrane region" description="Helical" evidence="8">
    <location>
        <begin position="291"/>
        <end position="312"/>
    </location>
</feature>
<dbReference type="PANTHER" id="PTHR23517">
    <property type="entry name" value="RESISTANCE PROTEIN MDTM, PUTATIVE-RELATED-RELATED"/>
    <property type="match status" value="1"/>
</dbReference>
<proteinExistence type="predicted"/>
<feature type="transmembrane region" description="Helical" evidence="8">
    <location>
        <begin position="184"/>
        <end position="204"/>
    </location>
</feature>
<feature type="transmembrane region" description="Helical" evidence="8">
    <location>
        <begin position="319"/>
        <end position="337"/>
    </location>
</feature>
<evidence type="ECO:0000256" key="5">
    <source>
        <dbReference type="ARBA" id="ARBA00022989"/>
    </source>
</evidence>
<evidence type="ECO:0000256" key="8">
    <source>
        <dbReference type="SAM" id="Phobius"/>
    </source>
</evidence>
<feature type="transmembrane region" description="Helical" evidence="8">
    <location>
        <begin position="252"/>
        <end position="271"/>
    </location>
</feature>
<feature type="transmembrane region" description="Helical" evidence="8">
    <location>
        <begin position="147"/>
        <end position="172"/>
    </location>
</feature>
<dbReference type="InterPro" id="IPR011701">
    <property type="entry name" value="MFS"/>
</dbReference>
<dbReference type="OrthoDB" id="5379144at2"/>
<dbReference type="PROSITE" id="PS50850">
    <property type="entry name" value="MFS"/>
    <property type="match status" value="1"/>
</dbReference>
<dbReference type="InterPro" id="IPR020846">
    <property type="entry name" value="MFS_dom"/>
</dbReference>
<dbReference type="EMBL" id="VIGB01000003">
    <property type="protein sequence ID" value="TQF03024.1"/>
    <property type="molecule type" value="Genomic_DNA"/>
</dbReference>
<comment type="subcellular location">
    <subcellularLocation>
        <location evidence="1">Cell membrane</location>
        <topology evidence="1">Multi-pass membrane protein</topology>
    </subcellularLocation>
</comment>
<dbReference type="InterPro" id="IPR036259">
    <property type="entry name" value="MFS_trans_sf"/>
</dbReference>
<gene>
    <name evidence="10" type="ORF">E6W39_13105</name>
</gene>
<dbReference type="InterPro" id="IPR050171">
    <property type="entry name" value="MFS_Transporters"/>
</dbReference>
<keyword evidence="6 8" id="KW-0472">Membrane</keyword>
<evidence type="ECO:0000259" key="9">
    <source>
        <dbReference type="PROSITE" id="PS50850"/>
    </source>
</evidence>